<evidence type="ECO:0000256" key="6">
    <source>
        <dbReference type="ARBA" id="ARBA00023014"/>
    </source>
</evidence>
<keyword evidence="6 8" id="KW-0411">Iron-sulfur</keyword>
<dbReference type="GO" id="GO:0000287">
    <property type="term" value="F:magnesium ion binding"/>
    <property type="evidence" value="ECO:0007669"/>
    <property type="project" value="UniProtKB-UniRule"/>
</dbReference>
<protein>
    <recommendedName>
        <fullName evidence="8">7-carboxy-7-deazaguanine synthase</fullName>
        <shortName evidence="8">CDG synthase</shortName>
        <ecNumber evidence="8">4.3.99.3</ecNumber>
    </recommendedName>
    <alternativeName>
        <fullName evidence="8">Archaeosine biosynthesis protein QueE</fullName>
    </alternativeName>
</protein>
<evidence type="ECO:0000256" key="4">
    <source>
        <dbReference type="ARBA" id="ARBA00022842"/>
    </source>
</evidence>
<dbReference type="GeneID" id="11139244"/>
<accession>G0EDG0</accession>
<comment type="cofactor">
    <cofactor evidence="8">
        <name>S-adenosyl-L-methionine</name>
        <dbReference type="ChEBI" id="CHEBI:59789"/>
    </cofactor>
    <text evidence="8">Binds 1 S-adenosyl-L-methionine per subunit.</text>
</comment>
<evidence type="ECO:0000313" key="11">
    <source>
        <dbReference type="Proteomes" id="UP000001037"/>
    </source>
</evidence>
<keyword evidence="7 8" id="KW-0456">Lyase</keyword>
<reference evidence="10 11" key="1">
    <citation type="journal article" date="2011" name="Stand. Genomic Sci.">
        <title>Complete genome sequence of the hyperthermophilic chemolithoautotroph Pyrolobus fumarii type strain (1A).</title>
        <authorList>
            <person name="Anderson I."/>
            <person name="Goker M."/>
            <person name="Nolan M."/>
            <person name="Lucas S."/>
            <person name="Hammon N."/>
            <person name="Deshpande S."/>
            <person name="Cheng J.F."/>
            <person name="Tapia R."/>
            <person name="Han C."/>
            <person name="Goodwin L."/>
            <person name="Pitluck S."/>
            <person name="Huntemann M."/>
            <person name="Liolios K."/>
            <person name="Ivanova N."/>
            <person name="Pagani I."/>
            <person name="Mavromatis K."/>
            <person name="Ovchinikova G."/>
            <person name="Pati A."/>
            <person name="Chen A."/>
            <person name="Palaniappan K."/>
            <person name="Land M."/>
            <person name="Hauser L."/>
            <person name="Brambilla E.M."/>
            <person name="Huber H."/>
            <person name="Yasawong M."/>
            <person name="Rohde M."/>
            <person name="Spring S."/>
            <person name="Abt B."/>
            <person name="Sikorski J."/>
            <person name="Wirth R."/>
            <person name="Detter J.C."/>
            <person name="Woyke T."/>
            <person name="Bristow J."/>
            <person name="Eisen J.A."/>
            <person name="Markowitz V."/>
            <person name="Hugenholtz P."/>
            <person name="Kyrpides N.C."/>
            <person name="Klenk H.P."/>
            <person name="Lapidus A."/>
        </authorList>
    </citation>
    <scope>NUCLEOTIDE SEQUENCE [LARGE SCALE GENOMIC DNA]</scope>
    <source>
        <strain evidence="11">DSM 11204 / 1A</strain>
    </source>
</reference>
<comment type="subunit">
    <text evidence="8">Homodimer.</text>
</comment>
<keyword evidence="11" id="KW-1185">Reference proteome</keyword>
<evidence type="ECO:0000256" key="8">
    <source>
        <dbReference type="HAMAP-Rule" id="MF_00917"/>
    </source>
</evidence>
<dbReference type="PANTHER" id="PTHR42836">
    <property type="entry name" value="7-CARBOXY-7-DEAZAGUANINE SYNTHASE"/>
    <property type="match status" value="1"/>
</dbReference>
<name>G0EDG0_PYRF1</name>
<evidence type="ECO:0000256" key="2">
    <source>
        <dbReference type="ARBA" id="ARBA00022691"/>
    </source>
</evidence>
<comment type="caution">
    <text evidence="8">Lacks conserved residue(s) required for the propagation of feature annotation.</text>
</comment>
<comment type="function">
    <text evidence="8">Catalyzes the complex heterocyclic radical-mediated conversion of 6-carboxy-5,6,7,8-tetrahydropterin (CPH4) to 7-carboxy-7-deazaguanine (CDG), a step common to the biosynthetic pathways of all 7-deazapurine-containing compounds.</text>
</comment>
<keyword evidence="1 8" id="KW-0004">4Fe-4S</keyword>
<comment type="similarity">
    <text evidence="8">Belongs to the radical SAM superfamily. 7-carboxy-7-deazaguanine synthase family.</text>
</comment>
<dbReference type="HAMAP" id="MF_00917">
    <property type="entry name" value="QueE"/>
    <property type="match status" value="1"/>
</dbReference>
<feature type="binding site" evidence="8">
    <location>
        <position position="83"/>
    </location>
    <ligand>
        <name>S-adenosyl-L-methionine</name>
        <dbReference type="ChEBI" id="CHEBI:59789"/>
    </ligand>
</feature>
<dbReference type="SFLD" id="SFLDS00029">
    <property type="entry name" value="Radical_SAM"/>
    <property type="match status" value="1"/>
</dbReference>
<dbReference type="HOGENOM" id="CLU_066739_2_0_2"/>
<dbReference type="InParanoid" id="G0EDG0"/>
<dbReference type="EMBL" id="CP002838">
    <property type="protein sequence ID" value="AEM38645.1"/>
    <property type="molecule type" value="Genomic_DNA"/>
</dbReference>
<evidence type="ECO:0000256" key="3">
    <source>
        <dbReference type="ARBA" id="ARBA00022723"/>
    </source>
</evidence>
<dbReference type="Pfam" id="PF04055">
    <property type="entry name" value="Radical_SAM"/>
    <property type="match status" value="1"/>
</dbReference>
<comment type="cofactor">
    <cofactor evidence="8">
        <name>[4Fe-4S] cluster</name>
        <dbReference type="ChEBI" id="CHEBI:49883"/>
    </cofactor>
    <text evidence="8">Binds 1 [4Fe-4S] cluster. The cluster is coordinated with 3 cysteines and an exchangeable S-adenosyl-L-methionine.</text>
</comment>
<dbReference type="PROSITE" id="PS51918">
    <property type="entry name" value="RADICAL_SAM"/>
    <property type="match status" value="1"/>
</dbReference>
<dbReference type="GO" id="GO:0016840">
    <property type="term" value="F:carbon-nitrogen lyase activity"/>
    <property type="evidence" value="ECO:0007669"/>
    <property type="project" value="UniProtKB-UniRule"/>
</dbReference>
<feature type="binding site" evidence="8">
    <location>
        <begin position="44"/>
        <end position="46"/>
    </location>
    <ligand>
        <name>S-adenosyl-L-methionine</name>
        <dbReference type="ChEBI" id="CHEBI:59789"/>
    </ligand>
</feature>
<evidence type="ECO:0000313" key="10">
    <source>
        <dbReference type="EMBL" id="AEM38645.1"/>
    </source>
</evidence>
<dbReference type="SUPFAM" id="SSF102114">
    <property type="entry name" value="Radical SAM enzymes"/>
    <property type="match status" value="1"/>
</dbReference>
<feature type="binding site" evidence="8">
    <location>
        <position position="42"/>
    </location>
    <ligand>
        <name>[4Fe-4S] cluster</name>
        <dbReference type="ChEBI" id="CHEBI:49883"/>
        <note>4Fe-4S-S-AdoMet</note>
    </ligand>
</feature>
<dbReference type="InterPro" id="IPR058240">
    <property type="entry name" value="rSAM_sf"/>
</dbReference>
<dbReference type="STRING" id="694429.Pyrfu_0776"/>
<evidence type="ECO:0000256" key="5">
    <source>
        <dbReference type="ARBA" id="ARBA00023004"/>
    </source>
</evidence>
<feature type="binding site" evidence="8">
    <location>
        <position position="38"/>
    </location>
    <ligand>
        <name>[4Fe-4S] cluster</name>
        <dbReference type="ChEBI" id="CHEBI:49883"/>
        <note>4Fe-4S-S-AdoMet</note>
    </ligand>
</feature>
<dbReference type="Proteomes" id="UP000001037">
    <property type="component" value="Chromosome"/>
</dbReference>
<feature type="binding site" evidence="8">
    <location>
        <position position="47"/>
    </location>
    <ligand>
        <name>Mg(2+)</name>
        <dbReference type="ChEBI" id="CHEBI:18420"/>
    </ligand>
</feature>
<dbReference type="InterPro" id="IPR007197">
    <property type="entry name" value="rSAM"/>
</dbReference>
<comment type="pathway">
    <text evidence="8">Purine metabolism; 7-cyano-7-deazaguanine biosynthesis.</text>
</comment>
<feature type="binding site" evidence="8">
    <location>
        <begin position="19"/>
        <end position="21"/>
    </location>
    <ligand>
        <name>substrate</name>
    </ligand>
</feature>
<dbReference type="UniPathway" id="UPA00391"/>
<gene>
    <name evidence="8" type="primary">queE</name>
    <name evidence="10" type="ordered locus">Pyrfu_0776</name>
</gene>
<dbReference type="EC" id="4.3.99.3" evidence="8"/>
<sequence>MAAGVGSIKCVISEVFVSLQGEGPRIGTPALFVRLAGCNLRCPWCDTKYAWSAGRQTSVDELVHHVEKIVNTTGVRLLVFTGGEPLLQRECLVTLLEELGSRGVHIEASIETNGTIPPGPLAYMLDHAVISPKLSNSNYGGTNKPLSTRVAQEWLRLYHEKFLPVYWKFVIGSRDDLIEVDEFVDRHGINPQDVWLMPLSTSIEEQTRLLPLLAGHAIRRGYNVTPRLQHLARIK</sequence>
<evidence type="ECO:0000259" key="9">
    <source>
        <dbReference type="PROSITE" id="PS51918"/>
    </source>
</evidence>
<dbReference type="GO" id="GO:0051539">
    <property type="term" value="F:4 iron, 4 sulfur cluster binding"/>
    <property type="evidence" value="ECO:0007669"/>
    <property type="project" value="UniProtKB-UniRule"/>
</dbReference>
<feature type="binding site" evidence="8">
    <location>
        <begin position="131"/>
        <end position="133"/>
    </location>
    <ligand>
        <name>S-adenosyl-L-methionine</name>
        <dbReference type="ChEBI" id="CHEBI:59789"/>
    </ligand>
</feature>
<evidence type="ECO:0000256" key="7">
    <source>
        <dbReference type="ARBA" id="ARBA00023239"/>
    </source>
</evidence>
<dbReference type="RefSeq" id="WP_014026322.1">
    <property type="nucleotide sequence ID" value="NC_015931.1"/>
</dbReference>
<dbReference type="KEGG" id="pfm:Pyrfu_0776"/>
<keyword evidence="2 8" id="KW-0949">S-adenosyl-L-methionine</keyword>
<comment type="cofactor">
    <cofactor evidence="8">
        <name>Mg(2+)</name>
        <dbReference type="ChEBI" id="CHEBI:18420"/>
    </cofactor>
</comment>
<feature type="binding site" evidence="8">
    <location>
        <position position="81"/>
    </location>
    <ligand>
        <name>substrate</name>
    </ligand>
</feature>
<dbReference type="InterPro" id="IPR013785">
    <property type="entry name" value="Aldolase_TIM"/>
</dbReference>
<dbReference type="CDD" id="cd01335">
    <property type="entry name" value="Radical_SAM"/>
    <property type="match status" value="1"/>
</dbReference>
<dbReference type="GO" id="GO:1904047">
    <property type="term" value="F:S-adenosyl-L-methionine binding"/>
    <property type="evidence" value="ECO:0007669"/>
    <property type="project" value="UniProtKB-UniRule"/>
</dbReference>
<dbReference type="Gene3D" id="3.20.20.70">
    <property type="entry name" value="Aldolase class I"/>
    <property type="match status" value="1"/>
</dbReference>
<organism evidence="10 11">
    <name type="scientific">Pyrolobus fumarii (strain DSM 11204 / 1A)</name>
    <dbReference type="NCBI Taxonomy" id="694429"/>
    <lineage>
        <taxon>Archaea</taxon>
        <taxon>Thermoproteota</taxon>
        <taxon>Thermoprotei</taxon>
        <taxon>Desulfurococcales</taxon>
        <taxon>Pyrodictiaceae</taxon>
        <taxon>Pyrolobus</taxon>
    </lineage>
</organism>
<dbReference type="InterPro" id="IPR024924">
    <property type="entry name" value="7-CO-7-deazaguanine_synth-like"/>
</dbReference>
<proteinExistence type="inferred from homology"/>
<dbReference type="PANTHER" id="PTHR42836:SF1">
    <property type="entry name" value="7-CARBOXY-7-DEAZAGUANINE SYNTHASE"/>
    <property type="match status" value="1"/>
</dbReference>
<feature type="binding site" evidence="8">
    <location>
        <position position="45"/>
    </location>
    <ligand>
        <name>[4Fe-4S] cluster</name>
        <dbReference type="ChEBI" id="CHEBI:49883"/>
        <note>4Fe-4S-S-AdoMet</note>
    </ligand>
</feature>
<feature type="domain" description="Radical SAM core" evidence="9">
    <location>
        <begin position="25"/>
        <end position="235"/>
    </location>
</feature>
<keyword evidence="3 8" id="KW-0479">Metal-binding</keyword>
<dbReference type="PIRSF" id="PIRSF000370">
    <property type="entry name" value="QueE"/>
    <property type="match status" value="1"/>
</dbReference>
<dbReference type="AlphaFoldDB" id="G0EDG0"/>
<dbReference type="eggNOG" id="arCOG02173">
    <property type="taxonomic scope" value="Archaea"/>
</dbReference>
<comment type="catalytic activity">
    <reaction evidence="8">
        <text>6-carboxy-5,6,7,8-tetrahydropterin + H(+) = 7-carboxy-7-carbaguanine + NH4(+)</text>
        <dbReference type="Rhea" id="RHEA:27974"/>
        <dbReference type="ChEBI" id="CHEBI:15378"/>
        <dbReference type="ChEBI" id="CHEBI:28938"/>
        <dbReference type="ChEBI" id="CHEBI:61032"/>
        <dbReference type="ChEBI" id="CHEBI:61036"/>
        <dbReference type="EC" id="4.3.99.3"/>
    </reaction>
</comment>
<keyword evidence="5 8" id="KW-0408">Iron</keyword>
<evidence type="ECO:0000256" key="1">
    <source>
        <dbReference type="ARBA" id="ARBA00022485"/>
    </source>
</evidence>
<dbReference type="OrthoDB" id="371936at2157"/>
<keyword evidence="4 8" id="KW-0460">Magnesium</keyword>
<feature type="binding site" evidence="8">
    <location>
        <position position="34"/>
    </location>
    <ligand>
        <name>substrate</name>
    </ligand>
</feature>